<dbReference type="Proteomes" id="UP000076586">
    <property type="component" value="Unassembled WGS sequence"/>
</dbReference>
<comment type="caution">
    <text evidence="1">The sequence shown here is derived from an EMBL/GenBank/DDBJ whole genome shotgun (WGS) entry which is preliminary data.</text>
</comment>
<reference evidence="2" key="2">
    <citation type="journal article" date="2017" name="Genome Announc.">
        <title>Draft genome sequence of Paludibacter jiangxiensis NM7(T), a propionate-producing fermentative bacterium.</title>
        <authorList>
            <person name="Qiu Y.-L."/>
            <person name="Tourlousse D.M."/>
            <person name="Matsuura N."/>
            <person name="Ohashi A."/>
            <person name="Sekiguchi Y."/>
        </authorList>
    </citation>
    <scope>NUCLEOTIDE SEQUENCE [LARGE SCALE GENOMIC DNA]</scope>
    <source>
        <strain evidence="2">NM7</strain>
    </source>
</reference>
<dbReference type="AlphaFoldDB" id="A0A171A4J9"/>
<dbReference type="EMBL" id="BDCR01000003">
    <property type="protein sequence ID" value="GAT63280.1"/>
    <property type="molecule type" value="Genomic_DNA"/>
</dbReference>
<keyword evidence="2" id="KW-1185">Reference proteome</keyword>
<protein>
    <recommendedName>
        <fullName evidence="3">WD40-like Beta Propeller Repeat</fullName>
    </recommendedName>
</protein>
<gene>
    <name evidence="1" type="ORF">PJIAN_3597</name>
</gene>
<organism evidence="1 2">
    <name type="scientific">Paludibacter jiangxiensis</name>
    <dbReference type="NCBI Taxonomy" id="681398"/>
    <lineage>
        <taxon>Bacteria</taxon>
        <taxon>Pseudomonadati</taxon>
        <taxon>Bacteroidota</taxon>
        <taxon>Bacteroidia</taxon>
        <taxon>Bacteroidales</taxon>
        <taxon>Paludibacteraceae</taxon>
        <taxon>Paludibacter</taxon>
    </lineage>
</organism>
<dbReference type="PANTHER" id="PTHR36842:SF1">
    <property type="entry name" value="PROTEIN TOLB"/>
    <property type="match status" value="1"/>
</dbReference>
<sequence length="342" mass="39169">MLENYTLVNFKKTMKFRLLTLLILFGNLCYSQITEIRDGQFSPNGDKIAFIAFLGSVEDIFIYHLKNDSVSRETNSSDLNIGLQYKTSINWINNNQILFLSKQNGLSQQYILDIDKHTLTTNGASQSNEYLLEFDRTSQTSYYISSINGREPAVLTRKLGENKVANISKQNYNFTSPKISQDGNYIAYKQMPLGTPYIYSIKDKKQIKLKLPDKNTTITSWSPDSKYFLFTHSTFTGTSNFPKASLHIFDLSQGKDSILIENVDLILSSIWSSSNSLLGYSFLNKFVLFDNKIKTTKYYNIIGRAVDWSKDCNLVLFIQNKDLILLDLKNDETKKITLPNIL</sequence>
<dbReference type="InterPro" id="IPR011042">
    <property type="entry name" value="6-blade_b-propeller_TolB-like"/>
</dbReference>
<evidence type="ECO:0008006" key="3">
    <source>
        <dbReference type="Google" id="ProtNLM"/>
    </source>
</evidence>
<name>A0A171A4J9_9BACT</name>
<dbReference type="Gene3D" id="2.120.10.30">
    <property type="entry name" value="TolB, C-terminal domain"/>
    <property type="match status" value="1"/>
</dbReference>
<dbReference type="PANTHER" id="PTHR36842">
    <property type="entry name" value="PROTEIN TOLB HOMOLOG"/>
    <property type="match status" value="1"/>
</dbReference>
<reference evidence="2" key="1">
    <citation type="submission" date="2016-04" db="EMBL/GenBank/DDBJ databases">
        <title>Draft genome sequence of Paludibacter jiangxiensis strain NM7.</title>
        <authorList>
            <person name="Qiu Y."/>
            <person name="Matsuura N."/>
            <person name="Ohashi A."/>
            <person name="Tourlousse M.D."/>
            <person name="Sekiguchi Y."/>
        </authorList>
    </citation>
    <scope>NUCLEOTIDE SEQUENCE [LARGE SCALE GENOMIC DNA]</scope>
    <source>
        <strain evidence="2">NM7</strain>
    </source>
</reference>
<evidence type="ECO:0000313" key="1">
    <source>
        <dbReference type="EMBL" id="GAT63280.1"/>
    </source>
</evidence>
<proteinExistence type="predicted"/>
<dbReference type="SUPFAM" id="SSF82171">
    <property type="entry name" value="DPP6 N-terminal domain-like"/>
    <property type="match status" value="1"/>
</dbReference>
<evidence type="ECO:0000313" key="2">
    <source>
        <dbReference type="Proteomes" id="UP000076586"/>
    </source>
</evidence>
<dbReference type="STRING" id="681398.PJIAN_3597"/>
<accession>A0A171A4J9</accession>